<dbReference type="PANTHER" id="PTHR43591">
    <property type="entry name" value="METHYLTRANSFERASE"/>
    <property type="match status" value="1"/>
</dbReference>
<keyword evidence="3" id="KW-0949">S-adenosyl-L-methionine</keyword>
<evidence type="ECO:0000313" key="4">
    <source>
        <dbReference type="EMBL" id="EQD27235.1"/>
    </source>
</evidence>
<dbReference type="InterPro" id="IPR004033">
    <property type="entry name" value="UbiE/COQ5_MeTrFase"/>
</dbReference>
<reference evidence="4" key="1">
    <citation type="submission" date="2013-08" db="EMBL/GenBank/DDBJ databases">
        <authorList>
            <person name="Mendez C."/>
            <person name="Richter M."/>
            <person name="Ferrer M."/>
            <person name="Sanchez J."/>
        </authorList>
    </citation>
    <scope>NUCLEOTIDE SEQUENCE</scope>
</reference>
<keyword evidence="4" id="KW-0830">Ubiquinone</keyword>
<evidence type="ECO:0000256" key="1">
    <source>
        <dbReference type="ARBA" id="ARBA00022603"/>
    </source>
</evidence>
<dbReference type="CDD" id="cd02440">
    <property type="entry name" value="AdoMet_MTases"/>
    <property type="match status" value="1"/>
</dbReference>
<dbReference type="AlphaFoldDB" id="T0ZBK5"/>
<reference evidence="4" key="2">
    <citation type="journal article" date="2014" name="ISME J.">
        <title>Microbial stratification in low pH oxic and suboxic macroscopic growths along an acid mine drainage.</title>
        <authorList>
            <person name="Mendez-Garcia C."/>
            <person name="Mesa V."/>
            <person name="Sprenger R.R."/>
            <person name="Richter M."/>
            <person name="Diez M.S."/>
            <person name="Solano J."/>
            <person name="Bargiela R."/>
            <person name="Golyshina O.V."/>
            <person name="Manteca A."/>
            <person name="Ramos J.L."/>
            <person name="Gallego J.R."/>
            <person name="Llorente I."/>
            <person name="Martins Dos Santos V.A."/>
            <person name="Jensen O.N."/>
            <person name="Pelaez A.I."/>
            <person name="Sanchez J."/>
            <person name="Ferrer M."/>
        </authorList>
    </citation>
    <scope>NUCLEOTIDE SEQUENCE</scope>
</reference>
<protein>
    <submittedName>
        <fullName evidence="4">Ubiquinone/menaquinone biosynthesis methyltransferase</fullName>
    </submittedName>
</protein>
<dbReference type="PROSITE" id="PS51608">
    <property type="entry name" value="SAM_MT_UBIE"/>
    <property type="match status" value="1"/>
</dbReference>
<comment type="caution">
    <text evidence="4">The sequence shown here is derived from an EMBL/GenBank/DDBJ whole genome shotgun (WGS) entry which is preliminary data.</text>
</comment>
<dbReference type="GO" id="GO:0008168">
    <property type="term" value="F:methyltransferase activity"/>
    <property type="evidence" value="ECO:0007669"/>
    <property type="project" value="UniProtKB-KW"/>
</dbReference>
<keyword evidence="1 4" id="KW-0489">Methyltransferase</keyword>
<gene>
    <name evidence="4" type="ORF">B1B_19232</name>
</gene>
<evidence type="ECO:0000256" key="2">
    <source>
        <dbReference type="ARBA" id="ARBA00022679"/>
    </source>
</evidence>
<name>T0ZBK5_9ZZZZ</name>
<dbReference type="Pfam" id="PF01209">
    <property type="entry name" value="Ubie_methyltran"/>
    <property type="match status" value="1"/>
</dbReference>
<dbReference type="PANTHER" id="PTHR43591:SF24">
    <property type="entry name" value="2-METHOXY-6-POLYPRENYL-1,4-BENZOQUINOL METHYLASE, MITOCHONDRIAL"/>
    <property type="match status" value="1"/>
</dbReference>
<accession>T0ZBK5</accession>
<organism evidence="4">
    <name type="scientific">mine drainage metagenome</name>
    <dbReference type="NCBI Taxonomy" id="410659"/>
    <lineage>
        <taxon>unclassified sequences</taxon>
        <taxon>metagenomes</taxon>
        <taxon>ecological metagenomes</taxon>
    </lineage>
</organism>
<dbReference type="Gene3D" id="3.40.50.150">
    <property type="entry name" value="Vaccinia Virus protein VP39"/>
    <property type="match status" value="1"/>
</dbReference>
<evidence type="ECO:0000256" key="3">
    <source>
        <dbReference type="ARBA" id="ARBA00022691"/>
    </source>
</evidence>
<proteinExistence type="predicted"/>
<dbReference type="EMBL" id="AUZY01012915">
    <property type="protein sequence ID" value="EQD27235.1"/>
    <property type="molecule type" value="Genomic_DNA"/>
</dbReference>
<keyword evidence="2 4" id="KW-0808">Transferase</keyword>
<dbReference type="InterPro" id="IPR029063">
    <property type="entry name" value="SAM-dependent_MTases_sf"/>
</dbReference>
<sequence length="142" mass="15974">MPREDYVKGVFASIYSKYDLIDSIISFGMDGSWRSIMIRMIDLKNVTSILDCGAGTGKLSRKLIERFPGAKVVALDISGEMLSSIKDRRITTVAASAVEMPFEPESFDLVTSAFLTRNVPDRTKYFSEVRRVLRPRGFVHKS</sequence>
<dbReference type="GO" id="GO:0032259">
    <property type="term" value="P:methylation"/>
    <property type="evidence" value="ECO:0007669"/>
    <property type="project" value="UniProtKB-KW"/>
</dbReference>
<dbReference type="SUPFAM" id="SSF53335">
    <property type="entry name" value="S-adenosyl-L-methionine-dependent methyltransferases"/>
    <property type="match status" value="1"/>
</dbReference>